<dbReference type="AlphaFoldDB" id="A0A940XVA7"/>
<accession>A0A940XVA7</accession>
<comment type="caution">
    <text evidence="5">The sequence shown here is derived from an EMBL/GenBank/DDBJ whole genome shotgun (WGS) entry which is preliminary data.</text>
</comment>
<keyword evidence="1" id="KW-0805">Transcription regulation</keyword>
<evidence type="ECO:0000256" key="1">
    <source>
        <dbReference type="ARBA" id="ARBA00023015"/>
    </source>
</evidence>
<dbReference type="GO" id="GO:0003700">
    <property type="term" value="F:DNA-binding transcription factor activity"/>
    <property type="evidence" value="ECO:0007669"/>
    <property type="project" value="InterPro"/>
</dbReference>
<dbReference type="PROSITE" id="PS01124">
    <property type="entry name" value="HTH_ARAC_FAMILY_2"/>
    <property type="match status" value="1"/>
</dbReference>
<dbReference type="SUPFAM" id="SSF46689">
    <property type="entry name" value="Homeodomain-like"/>
    <property type="match status" value="2"/>
</dbReference>
<dbReference type="SMART" id="SM00342">
    <property type="entry name" value="HTH_ARAC"/>
    <property type="match status" value="1"/>
</dbReference>
<name>A0A940XVA7_9ACTN</name>
<protein>
    <submittedName>
        <fullName evidence="5">Helix-turn-helix transcriptional regulator</fullName>
    </submittedName>
</protein>
<evidence type="ECO:0000256" key="2">
    <source>
        <dbReference type="ARBA" id="ARBA00023125"/>
    </source>
</evidence>
<keyword evidence="3" id="KW-0804">Transcription</keyword>
<dbReference type="InterPro" id="IPR018062">
    <property type="entry name" value="HTH_AraC-typ_CS"/>
</dbReference>
<dbReference type="EMBL" id="JAGPYQ010000001">
    <property type="protein sequence ID" value="MBQ0850283.1"/>
    <property type="molecule type" value="Genomic_DNA"/>
</dbReference>
<reference evidence="5 6" key="1">
    <citation type="submission" date="2021-04" db="EMBL/GenBank/DDBJ databases">
        <authorList>
            <person name="Tang X."/>
            <person name="Zhou X."/>
            <person name="Chen X."/>
            <person name="Cernava T."/>
            <person name="Zhang C."/>
        </authorList>
    </citation>
    <scope>NUCLEOTIDE SEQUENCE [LARGE SCALE GENOMIC DNA]</scope>
    <source>
        <strain evidence="5 6">BH-SS-21</strain>
    </source>
</reference>
<sequence>MTAAYIHTTLTSADLSDLIVGQLARLAAACALHVFPNEILTDPLPADGSDATSDTLRRAKAFIEDNAHLDIGLAEIAASIPVTPRAVQYAFQRHADTTPLTYLRRVRLDGAHTDLRAADPTTGTVTAIAARWGFAHPSRFATAYRSAYGVNPAVTLNS</sequence>
<dbReference type="Pfam" id="PF12833">
    <property type="entry name" value="HTH_18"/>
    <property type="match status" value="1"/>
</dbReference>
<dbReference type="Proteomes" id="UP000677413">
    <property type="component" value="Unassembled WGS sequence"/>
</dbReference>
<evidence type="ECO:0000313" key="5">
    <source>
        <dbReference type="EMBL" id="MBQ0850283.1"/>
    </source>
</evidence>
<proteinExistence type="predicted"/>
<feature type="domain" description="HTH araC/xylS-type" evidence="4">
    <location>
        <begin position="57"/>
        <end position="158"/>
    </location>
</feature>
<dbReference type="PROSITE" id="PS00041">
    <property type="entry name" value="HTH_ARAC_FAMILY_1"/>
    <property type="match status" value="1"/>
</dbReference>
<dbReference type="PANTHER" id="PTHR46796">
    <property type="entry name" value="HTH-TYPE TRANSCRIPTIONAL ACTIVATOR RHAS-RELATED"/>
    <property type="match status" value="1"/>
</dbReference>
<evidence type="ECO:0000256" key="3">
    <source>
        <dbReference type="ARBA" id="ARBA00023163"/>
    </source>
</evidence>
<organism evidence="5 6">
    <name type="scientific">Streptomyces liliiviolaceus</name>
    <dbReference type="NCBI Taxonomy" id="2823109"/>
    <lineage>
        <taxon>Bacteria</taxon>
        <taxon>Bacillati</taxon>
        <taxon>Actinomycetota</taxon>
        <taxon>Actinomycetes</taxon>
        <taxon>Kitasatosporales</taxon>
        <taxon>Streptomycetaceae</taxon>
        <taxon>Streptomyces</taxon>
    </lineage>
</organism>
<gene>
    <name evidence="5" type="ORF">J8N05_19020</name>
</gene>
<dbReference type="Gene3D" id="1.10.10.60">
    <property type="entry name" value="Homeodomain-like"/>
    <property type="match status" value="1"/>
</dbReference>
<dbReference type="GO" id="GO:0043565">
    <property type="term" value="F:sequence-specific DNA binding"/>
    <property type="evidence" value="ECO:0007669"/>
    <property type="project" value="InterPro"/>
</dbReference>
<evidence type="ECO:0000259" key="4">
    <source>
        <dbReference type="PROSITE" id="PS01124"/>
    </source>
</evidence>
<dbReference type="InterPro" id="IPR050204">
    <property type="entry name" value="AraC_XylS_family_regulators"/>
</dbReference>
<dbReference type="InterPro" id="IPR009057">
    <property type="entry name" value="Homeodomain-like_sf"/>
</dbReference>
<dbReference type="InterPro" id="IPR018060">
    <property type="entry name" value="HTH_AraC"/>
</dbReference>
<dbReference type="PANTHER" id="PTHR46796:SF12">
    <property type="entry name" value="HTH-TYPE DNA-BINDING TRANSCRIPTIONAL ACTIVATOR EUTR"/>
    <property type="match status" value="1"/>
</dbReference>
<keyword evidence="6" id="KW-1185">Reference proteome</keyword>
<evidence type="ECO:0000313" key="6">
    <source>
        <dbReference type="Proteomes" id="UP000677413"/>
    </source>
</evidence>
<keyword evidence="2" id="KW-0238">DNA-binding</keyword>